<dbReference type="Gene3D" id="2.60.220.10">
    <property type="entry name" value="Polysaccharide lyase family 8-like, C-terminal"/>
    <property type="match status" value="1"/>
</dbReference>
<evidence type="ECO:0000259" key="9">
    <source>
        <dbReference type="Pfam" id="PF02278"/>
    </source>
</evidence>
<dbReference type="GO" id="GO:0005975">
    <property type="term" value="P:carbohydrate metabolic process"/>
    <property type="evidence" value="ECO:0007669"/>
    <property type="project" value="InterPro"/>
</dbReference>
<dbReference type="InterPro" id="IPR011013">
    <property type="entry name" value="Gal_mutarotase_sf_dom"/>
</dbReference>
<keyword evidence="6 12" id="KW-0456">Lyase</keyword>
<evidence type="ECO:0000313" key="13">
    <source>
        <dbReference type="Proteomes" id="UP000280368"/>
    </source>
</evidence>
<dbReference type="GO" id="GO:0006027">
    <property type="term" value="P:glycosaminoglycan catabolic process"/>
    <property type="evidence" value="ECO:0007669"/>
    <property type="project" value="InterPro"/>
</dbReference>
<feature type="domain" description="Lyase catalytic" evidence="10">
    <location>
        <begin position="373"/>
        <end position="537"/>
    </location>
</feature>
<evidence type="ECO:0000256" key="1">
    <source>
        <dbReference type="ARBA" id="ARBA00001913"/>
    </source>
</evidence>
<proteinExistence type="inferred from homology"/>
<dbReference type="Gene3D" id="2.70.98.10">
    <property type="match status" value="1"/>
</dbReference>
<dbReference type="SUPFAM" id="SSF74650">
    <property type="entry name" value="Galactose mutarotase-like"/>
    <property type="match status" value="1"/>
</dbReference>
<dbReference type="AlphaFoldDB" id="A0A3L9ZXV6"/>
<dbReference type="OrthoDB" id="6394136at2"/>
<evidence type="ECO:0000256" key="8">
    <source>
        <dbReference type="SAM" id="SignalP"/>
    </source>
</evidence>
<dbReference type="Proteomes" id="UP000280368">
    <property type="component" value="Unassembled WGS sequence"/>
</dbReference>
<protein>
    <submittedName>
        <fullName evidence="12">Chondroitin-sulfate-ABC endolyase/exolyase</fullName>
    </submittedName>
</protein>
<gene>
    <name evidence="12" type="ORF">BC961_3042</name>
</gene>
<dbReference type="PANTHER" id="PTHR37322:SF3">
    <property type="entry name" value="CHONDROITIN SULFATE ABC EXOLYASE"/>
    <property type="match status" value="1"/>
</dbReference>
<comment type="similarity">
    <text evidence="2">Belongs to the polysaccharide lyase 8 family.</text>
</comment>
<dbReference type="InterPro" id="IPR011071">
    <property type="entry name" value="Lyase_8-like_C"/>
</dbReference>
<evidence type="ECO:0000259" key="11">
    <source>
        <dbReference type="Pfam" id="PF18962"/>
    </source>
</evidence>
<evidence type="ECO:0000256" key="6">
    <source>
        <dbReference type="ARBA" id="ARBA00023239"/>
    </source>
</evidence>
<dbReference type="GO" id="GO:0030246">
    <property type="term" value="F:carbohydrate binding"/>
    <property type="evidence" value="ECO:0007669"/>
    <property type="project" value="InterPro"/>
</dbReference>
<dbReference type="GO" id="GO:0005576">
    <property type="term" value="C:extracellular region"/>
    <property type="evidence" value="ECO:0007669"/>
    <property type="project" value="InterPro"/>
</dbReference>
<dbReference type="InterPro" id="IPR039174">
    <property type="entry name" value="Chondroitin_ABC_lyase"/>
</dbReference>
<dbReference type="Gene3D" id="1.50.10.100">
    <property type="entry name" value="Chondroitin AC/alginate lyase"/>
    <property type="match status" value="1"/>
</dbReference>
<dbReference type="PANTHER" id="PTHR37322">
    <property type="match status" value="1"/>
</dbReference>
<dbReference type="SUPFAM" id="SSF49863">
    <property type="entry name" value="Hyaluronate lyase-like, C-terminal domain"/>
    <property type="match status" value="1"/>
</dbReference>
<dbReference type="InterPro" id="IPR026444">
    <property type="entry name" value="Secre_tail"/>
</dbReference>
<evidence type="ECO:0000256" key="3">
    <source>
        <dbReference type="ARBA" id="ARBA00011245"/>
    </source>
</evidence>
<evidence type="ECO:0000256" key="5">
    <source>
        <dbReference type="ARBA" id="ARBA00022837"/>
    </source>
</evidence>
<evidence type="ECO:0000259" key="10">
    <source>
        <dbReference type="Pfam" id="PF09093"/>
    </source>
</evidence>
<dbReference type="Pfam" id="PF18962">
    <property type="entry name" value="Por_Secre_tail"/>
    <property type="match status" value="1"/>
</dbReference>
<dbReference type="InterPro" id="IPR014718">
    <property type="entry name" value="GH-type_carb-bd"/>
</dbReference>
<feature type="domain" description="Polysaccharide lyase family 8 central" evidence="9">
    <location>
        <begin position="578"/>
        <end position="854"/>
    </location>
</feature>
<feature type="chain" id="PRO_5017966498" evidence="8">
    <location>
        <begin position="21"/>
        <end position="1086"/>
    </location>
</feature>
<name>A0A3L9ZXV6_9FLAO</name>
<evidence type="ECO:0000313" key="12">
    <source>
        <dbReference type="EMBL" id="RMA71652.1"/>
    </source>
</evidence>
<feature type="signal peptide" evidence="8">
    <location>
        <begin position="1"/>
        <end position="20"/>
    </location>
</feature>
<feature type="domain" description="Secretion system C-terminal sorting" evidence="11">
    <location>
        <begin position="1014"/>
        <end position="1084"/>
    </location>
</feature>
<evidence type="ECO:0000256" key="7">
    <source>
        <dbReference type="SAM" id="MobiDB-lite"/>
    </source>
</evidence>
<evidence type="ECO:0000256" key="4">
    <source>
        <dbReference type="ARBA" id="ARBA00022729"/>
    </source>
</evidence>
<dbReference type="Pfam" id="PF02278">
    <property type="entry name" value="Lyase_8"/>
    <property type="match status" value="1"/>
</dbReference>
<evidence type="ECO:0000256" key="2">
    <source>
        <dbReference type="ARBA" id="ARBA00006699"/>
    </source>
</evidence>
<dbReference type="EMBL" id="REFH01000014">
    <property type="protein sequence ID" value="RMA71652.1"/>
    <property type="molecule type" value="Genomic_DNA"/>
</dbReference>
<dbReference type="NCBIfam" id="TIGR04183">
    <property type="entry name" value="Por_Secre_tail"/>
    <property type="match status" value="1"/>
</dbReference>
<feature type="region of interest" description="Disordered" evidence="7">
    <location>
        <begin position="482"/>
        <end position="502"/>
    </location>
</feature>
<dbReference type="InterPro" id="IPR015177">
    <property type="entry name" value="Lyase_catalyt"/>
</dbReference>
<organism evidence="12 13">
    <name type="scientific">Flavobacterium weaverense</name>
    <dbReference type="NCBI Taxonomy" id="271156"/>
    <lineage>
        <taxon>Bacteria</taxon>
        <taxon>Pseudomonadati</taxon>
        <taxon>Bacteroidota</taxon>
        <taxon>Flavobacteriia</taxon>
        <taxon>Flavobacteriales</taxon>
        <taxon>Flavobacteriaceae</taxon>
        <taxon>Flavobacterium</taxon>
    </lineage>
</organism>
<comment type="cofactor">
    <cofactor evidence="1">
        <name>Ca(2+)</name>
        <dbReference type="ChEBI" id="CHEBI:29108"/>
    </cofactor>
</comment>
<dbReference type="SUPFAM" id="SSF48230">
    <property type="entry name" value="Chondroitin AC/alginate lyase"/>
    <property type="match status" value="1"/>
</dbReference>
<sequence>MKQLYTLLLLLLLITTSTFAQVNTTSGSWSAIGNTILSTVFSDGDNGDGIADGALLVNGQSVVVGQGAAYTFGGAMQKGKAISISTYTYNPNLSFVSLKIELWRKNNTIYTNLNTASPNIQYASKTSPALKTVLNYTPTAGDNGGELQIRYIRNDDGATARDFAIDNLILADNITVAGSCPFTIYPDLPLITSSTVIEDQIKLSVRKFSDNYLGTSAPSIINMDNAVTAYDALNIVVSGGTINGKTLTSFQGLTFLKTFAQYLKSNPPNPDPRDIKTKFNNTVWWVSKQFCEKNVGTTPPFPIDVQLYDYEDFARPTVLVKDILDPQVQNLFAYTLYKHSEDFAHFWVPGYDSTYQQANGTIITDLVYGIGDVMLAYSLWQDTPDERYRYMRAYKRFMNRFFSYTVGSADGIKQDGTGFHHWVAYNNYMYSFNAAADILSYLSATDFQVEQENYKVFRDAFYAQYIQSNDYFFTGTPNPTGTQRTGTQAMSTAGRNPQNRTNPLSKDQFKKLAIAGGSILGLSTADPVLAGIYNRIFGVDSQFNYSTKAAFESGFFQFNHAMAGAFRYENTKTLVFTKGFSDNMWGAEAYENQNRYGRYQSYGALEVIYPGNKTDGNGQDLTINTSSSAWDWNFNPGTTVIKLPWDKLHGEWSRLDERQQKRFVGSISLKNKNSELLNAIHGNFGMFAMDFQEDANQGFKTNYSAGVKNHNSTFTFKKSNFFFDDIIVCLGSGITNSGSGSNETITTLFQRMNNKGFSVNTNGTTETSGTMSYSGASANNYFVDNYGTGFYLVSGNDNIVIKKEAQQTPNQNQTWTSSLTLSAPTNPIVDYWTGYINHGANPTNKGYEYVLKPSSNSSEMQALDLAIQSSNKPYIVHQKNATAHIVEHIAKKIWGYAFFNAATNLTYNFVNEVNGSCLLMTQFDQANSSLLLSIDNPDLGFVYQARTPKPQTTRQVTLLGEWSLSTSYPGVQLVSSNSTKTVIEFTLVDGLAKEIILTNAILSTQEFDKSGITIFPNPAKDILTINGIESNNVKTATIISMLGQQIKTVDKPGNQINVSNIQEGIYFLKLQLDDNRTVTKKLIIKK</sequence>
<reference evidence="12 13" key="1">
    <citation type="submission" date="2018-10" db="EMBL/GenBank/DDBJ databases">
        <title>Genomic Encyclopedia of Archaeal and Bacterial Type Strains, Phase II (KMG-II): from individual species to whole genera.</title>
        <authorList>
            <person name="Goeker M."/>
        </authorList>
    </citation>
    <scope>NUCLEOTIDE SEQUENCE [LARGE SCALE GENOMIC DNA]</scope>
    <source>
        <strain evidence="12 13">DSM 19727</strain>
    </source>
</reference>
<keyword evidence="4 8" id="KW-0732">Signal</keyword>
<comment type="caution">
    <text evidence="12">The sequence shown here is derived from an EMBL/GenBank/DDBJ whole genome shotgun (WGS) entry which is preliminary data.</text>
</comment>
<comment type="subunit">
    <text evidence="3">Monomer.</text>
</comment>
<dbReference type="InterPro" id="IPR008929">
    <property type="entry name" value="Chondroitin_lyas"/>
</dbReference>
<dbReference type="Pfam" id="PF09093">
    <property type="entry name" value="Lyase_catalyt"/>
    <property type="match status" value="1"/>
</dbReference>
<keyword evidence="13" id="KW-1185">Reference proteome</keyword>
<dbReference type="GO" id="GO:0016837">
    <property type="term" value="F:carbon-oxygen lyase activity, acting on polysaccharides"/>
    <property type="evidence" value="ECO:0007669"/>
    <property type="project" value="UniProtKB-ARBA"/>
</dbReference>
<accession>A0A3L9ZXV6</accession>
<keyword evidence="5" id="KW-0106">Calcium</keyword>
<dbReference type="RefSeq" id="WP_121926585.1">
    <property type="nucleotide sequence ID" value="NZ_CBCSGA010000022.1"/>
</dbReference>
<dbReference type="InterPro" id="IPR003159">
    <property type="entry name" value="Lyase_8_central_dom"/>
</dbReference>